<reference evidence="1" key="1">
    <citation type="submission" date="2023-07" db="EMBL/GenBank/DDBJ databases">
        <title>Gilvimarinus algae sp. nov., isolated from the surface of Kelp.</title>
        <authorList>
            <person name="Sun Y.Y."/>
            <person name="Gong Y."/>
            <person name="Du Z.J."/>
        </authorList>
    </citation>
    <scope>NUCLEOTIDE SEQUENCE</scope>
    <source>
        <strain evidence="1">SDUM040014</strain>
    </source>
</reference>
<evidence type="ECO:0000313" key="2">
    <source>
        <dbReference type="Proteomes" id="UP001168380"/>
    </source>
</evidence>
<dbReference type="EMBL" id="JAULRT010000032">
    <property type="protein sequence ID" value="MDO3380948.1"/>
    <property type="molecule type" value="Genomic_DNA"/>
</dbReference>
<protein>
    <submittedName>
        <fullName evidence="1">Uncharacterized protein</fullName>
    </submittedName>
</protein>
<sequence>MMFNRKSPQAASEAIQHAGSSAAVAPLDVVPASGIRDKRVTDIPTSLVSSHADWKPAGNWTGVFDLAVWLRLPKGCSHPLQLALRFTDQRGENTVLVDICKPGAFKSALLNGSVQVNVSGRVKEMGLYLLSLPSDLPVGLEEWHFLPQIKRH</sequence>
<accession>A0ABT8TC42</accession>
<name>A0ABT8TC42_9GAMM</name>
<dbReference type="RefSeq" id="WP_302711071.1">
    <property type="nucleotide sequence ID" value="NZ_JAULRT010000032.1"/>
</dbReference>
<keyword evidence="2" id="KW-1185">Reference proteome</keyword>
<gene>
    <name evidence="1" type="ORF">QWI16_02105</name>
</gene>
<evidence type="ECO:0000313" key="1">
    <source>
        <dbReference type="EMBL" id="MDO3380948.1"/>
    </source>
</evidence>
<proteinExistence type="predicted"/>
<organism evidence="1 2">
    <name type="scientific">Gilvimarinus algae</name>
    <dbReference type="NCBI Taxonomy" id="3058037"/>
    <lineage>
        <taxon>Bacteria</taxon>
        <taxon>Pseudomonadati</taxon>
        <taxon>Pseudomonadota</taxon>
        <taxon>Gammaproteobacteria</taxon>
        <taxon>Cellvibrionales</taxon>
        <taxon>Cellvibrionaceae</taxon>
        <taxon>Gilvimarinus</taxon>
    </lineage>
</organism>
<comment type="caution">
    <text evidence="1">The sequence shown here is derived from an EMBL/GenBank/DDBJ whole genome shotgun (WGS) entry which is preliminary data.</text>
</comment>
<dbReference type="Proteomes" id="UP001168380">
    <property type="component" value="Unassembled WGS sequence"/>
</dbReference>